<feature type="domain" description="Peptidase M13 N-terminal" evidence="11">
    <location>
        <begin position="56"/>
        <end position="457"/>
    </location>
</feature>
<dbReference type="AlphaFoldDB" id="A0A8J2LL04"/>
<dbReference type="CDD" id="cd08662">
    <property type="entry name" value="M13"/>
    <property type="match status" value="1"/>
</dbReference>
<dbReference type="GO" id="GO:0005886">
    <property type="term" value="C:plasma membrane"/>
    <property type="evidence" value="ECO:0007669"/>
    <property type="project" value="UniProtKB-SubCell"/>
</dbReference>
<protein>
    <recommendedName>
        <fullName evidence="14">Neprilysin</fullName>
    </recommendedName>
</protein>
<evidence type="ECO:0000313" key="13">
    <source>
        <dbReference type="Proteomes" id="UP000708208"/>
    </source>
</evidence>
<dbReference type="InterPro" id="IPR000718">
    <property type="entry name" value="Peptidase_M13"/>
</dbReference>
<evidence type="ECO:0000256" key="5">
    <source>
        <dbReference type="ARBA" id="ARBA00022723"/>
    </source>
</evidence>
<feature type="chain" id="PRO_5035246030" description="Neprilysin" evidence="9">
    <location>
        <begin position="21"/>
        <end position="724"/>
    </location>
</feature>
<name>A0A8J2LL04_9HEXA</name>
<dbReference type="GO" id="GO:0004222">
    <property type="term" value="F:metalloendopeptidase activity"/>
    <property type="evidence" value="ECO:0007669"/>
    <property type="project" value="InterPro"/>
</dbReference>
<dbReference type="InterPro" id="IPR008753">
    <property type="entry name" value="Peptidase_M13_N"/>
</dbReference>
<dbReference type="OrthoDB" id="6475849at2759"/>
<dbReference type="GO" id="GO:0046872">
    <property type="term" value="F:metal ion binding"/>
    <property type="evidence" value="ECO:0007669"/>
    <property type="project" value="UniProtKB-KW"/>
</dbReference>
<evidence type="ECO:0000256" key="1">
    <source>
        <dbReference type="ARBA" id="ARBA00001947"/>
    </source>
</evidence>
<keyword evidence="4" id="KW-0645">Protease</keyword>
<evidence type="ECO:0000256" key="4">
    <source>
        <dbReference type="ARBA" id="ARBA00022670"/>
    </source>
</evidence>
<keyword evidence="8" id="KW-0482">Metalloprotease</keyword>
<reference evidence="12" key="1">
    <citation type="submission" date="2021-06" db="EMBL/GenBank/DDBJ databases">
        <authorList>
            <person name="Hodson N. C."/>
            <person name="Mongue J. A."/>
            <person name="Jaron S. K."/>
        </authorList>
    </citation>
    <scope>NUCLEOTIDE SEQUENCE</scope>
</reference>
<dbReference type="EMBL" id="CAJVCH010570630">
    <property type="protein sequence ID" value="CAG7835465.1"/>
    <property type="molecule type" value="Genomic_DNA"/>
</dbReference>
<gene>
    <name evidence="12" type="ORF">AFUS01_LOCUS44831</name>
</gene>
<evidence type="ECO:0000313" key="12">
    <source>
        <dbReference type="EMBL" id="CAG7835465.1"/>
    </source>
</evidence>
<comment type="caution">
    <text evidence="12">The sequence shown here is derived from an EMBL/GenBank/DDBJ whole genome shotgun (WGS) entry which is preliminary data.</text>
</comment>
<evidence type="ECO:0000256" key="2">
    <source>
        <dbReference type="ARBA" id="ARBA00004401"/>
    </source>
</evidence>
<sequence>MQRIFVFIIVSLLSAHSGFGKSLRSKKSSNSEVCQTEECHEAADRLKQMIDFSVDPCENFYDYACGTWRENNPSPGSSSRHNQFSIMQDQLAQKVQGILSSPIEDTDTEAVQKVKQFYKACIDLDTQESRGLSPLRRLIKKNGGWPLIDPTWDDSKYNLQSSLADMTRYLAVGSLFNVRIQPDLKNSTYKKILLDQPELFLPREYFLSPDFEDKVNYYKKFVKDVASELTPESSMDEETLEQEIDEFIAFETKLANISAKAEDRDDLNKTYNLYTVDEFQQYFNDGSDYSGIDWQKLLNRIFNGFTTIESEEEIIILQPEYLQNLAIILSETPLEVVVNYVQWRMVSMFVDDATNELRDIAFKYLKVSQGVKERKPRKDICSNFDITSRLFRLGEAVSSEYIKEYFPKIYKRNVTQMVHYLRASFSELLEAAIWMDEATQDKARDKIKKMAEFIGYPEFITNAKKLNKHYKKFEPDESRHFENILSFYKWEVHTILSEYRQPTDRSKMNGHAVFVNAFYEPEANSINFPAAILAPPMYNHNGPVSLNFGGMGVVMGHEITHGFDTIGGQYDENGNAIDWWTPKTKSKFIRKAQCFVEQYGNFSLPEGNVNGRMTAPENIADNGGIHQAFNAYRNWVRENNNDEEEPRLPGLENLSHDQLFFLGFATTWCENVTPEKARELLLVDVHSPGRFRALGGVMNSPAFAESFGCPRKAPMNPRNKCVLW</sequence>
<keyword evidence="5" id="KW-0479">Metal-binding</keyword>
<evidence type="ECO:0000259" key="11">
    <source>
        <dbReference type="Pfam" id="PF05649"/>
    </source>
</evidence>
<keyword evidence="7" id="KW-0862">Zinc</keyword>
<proteinExistence type="inferred from homology"/>
<dbReference type="Proteomes" id="UP000708208">
    <property type="component" value="Unassembled WGS sequence"/>
</dbReference>
<comment type="cofactor">
    <cofactor evidence="1">
        <name>Zn(2+)</name>
        <dbReference type="ChEBI" id="CHEBI:29105"/>
    </cofactor>
</comment>
<feature type="signal peptide" evidence="9">
    <location>
        <begin position="1"/>
        <end position="20"/>
    </location>
</feature>
<evidence type="ECO:0000256" key="8">
    <source>
        <dbReference type="ARBA" id="ARBA00023049"/>
    </source>
</evidence>
<dbReference type="Pfam" id="PF01431">
    <property type="entry name" value="Peptidase_M13"/>
    <property type="match status" value="1"/>
</dbReference>
<comment type="similarity">
    <text evidence="3">Belongs to the peptidase M13 family.</text>
</comment>
<evidence type="ECO:0000256" key="3">
    <source>
        <dbReference type="ARBA" id="ARBA00007357"/>
    </source>
</evidence>
<dbReference type="PANTHER" id="PTHR11733:SF133">
    <property type="entry name" value="PHOSPHATE-REGULATING NEUTRAL ENDOPEPTIDASE PHEX"/>
    <property type="match status" value="1"/>
</dbReference>
<feature type="domain" description="Peptidase M13 C-terminal" evidence="10">
    <location>
        <begin position="516"/>
        <end position="721"/>
    </location>
</feature>
<dbReference type="Pfam" id="PF05649">
    <property type="entry name" value="Peptidase_M13_N"/>
    <property type="match status" value="1"/>
</dbReference>
<evidence type="ECO:0000259" key="10">
    <source>
        <dbReference type="Pfam" id="PF01431"/>
    </source>
</evidence>
<evidence type="ECO:0000256" key="7">
    <source>
        <dbReference type="ARBA" id="ARBA00022833"/>
    </source>
</evidence>
<organism evidence="12 13">
    <name type="scientific">Allacma fusca</name>
    <dbReference type="NCBI Taxonomy" id="39272"/>
    <lineage>
        <taxon>Eukaryota</taxon>
        <taxon>Metazoa</taxon>
        <taxon>Ecdysozoa</taxon>
        <taxon>Arthropoda</taxon>
        <taxon>Hexapoda</taxon>
        <taxon>Collembola</taxon>
        <taxon>Symphypleona</taxon>
        <taxon>Sminthuridae</taxon>
        <taxon>Allacma</taxon>
    </lineage>
</organism>
<keyword evidence="9" id="KW-0732">Signal</keyword>
<accession>A0A8J2LL04</accession>
<evidence type="ECO:0000256" key="6">
    <source>
        <dbReference type="ARBA" id="ARBA00022801"/>
    </source>
</evidence>
<evidence type="ECO:0008006" key="14">
    <source>
        <dbReference type="Google" id="ProtNLM"/>
    </source>
</evidence>
<dbReference type="InterPro" id="IPR018497">
    <property type="entry name" value="Peptidase_M13_C"/>
</dbReference>
<keyword evidence="13" id="KW-1185">Reference proteome</keyword>
<comment type="subcellular location">
    <subcellularLocation>
        <location evidence="2">Cell membrane</location>
        <topology evidence="2">Single-pass type II membrane protein</topology>
    </subcellularLocation>
</comment>
<dbReference type="GO" id="GO:0016485">
    <property type="term" value="P:protein processing"/>
    <property type="evidence" value="ECO:0007669"/>
    <property type="project" value="TreeGrafter"/>
</dbReference>
<dbReference type="PANTHER" id="PTHR11733">
    <property type="entry name" value="ZINC METALLOPROTEASE FAMILY M13 NEPRILYSIN-RELATED"/>
    <property type="match status" value="1"/>
</dbReference>
<dbReference type="PROSITE" id="PS51885">
    <property type="entry name" value="NEPRILYSIN"/>
    <property type="match status" value="1"/>
</dbReference>
<keyword evidence="6" id="KW-0378">Hydrolase</keyword>
<evidence type="ECO:0000256" key="9">
    <source>
        <dbReference type="SAM" id="SignalP"/>
    </source>
</evidence>